<dbReference type="GO" id="GO:0008745">
    <property type="term" value="F:N-acetylmuramoyl-L-alanine amidase activity"/>
    <property type="evidence" value="ECO:0007669"/>
    <property type="project" value="InterPro"/>
</dbReference>
<dbReference type="GO" id="GO:0009253">
    <property type="term" value="P:peptidoglycan catabolic process"/>
    <property type="evidence" value="ECO:0007669"/>
    <property type="project" value="InterPro"/>
</dbReference>
<dbReference type="Gene3D" id="3.40.80.10">
    <property type="entry name" value="Peptidoglycan recognition protein-like"/>
    <property type="match status" value="1"/>
</dbReference>
<dbReference type="InterPro" id="IPR036505">
    <property type="entry name" value="Amidase/PGRP_sf"/>
</dbReference>
<dbReference type="RefSeq" id="WP_186877940.1">
    <property type="nucleotide sequence ID" value="NZ_JACOPN010000002.1"/>
</dbReference>
<evidence type="ECO:0000313" key="3">
    <source>
        <dbReference type="Proteomes" id="UP000602260"/>
    </source>
</evidence>
<dbReference type="Proteomes" id="UP000602260">
    <property type="component" value="Unassembled WGS sequence"/>
</dbReference>
<dbReference type="AlphaFoldDB" id="A0A8J6J2N9"/>
<dbReference type="Pfam" id="PF01510">
    <property type="entry name" value="Amidase_2"/>
    <property type="match status" value="1"/>
</dbReference>
<keyword evidence="3" id="KW-1185">Reference proteome</keyword>
<dbReference type="SUPFAM" id="SSF55846">
    <property type="entry name" value="N-acetylmuramoyl-L-alanine amidase-like"/>
    <property type="match status" value="1"/>
</dbReference>
<comment type="caution">
    <text evidence="2">The sequence shown here is derived from an EMBL/GenBank/DDBJ whole genome shotgun (WGS) entry which is preliminary data.</text>
</comment>
<evidence type="ECO:0000313" key="2">
    <source>
        <dbReference type="EMBL" id="MBC5716511.1"/>
    </source>
</evidence>
<organism evidence="2 3">
    <name type="scientific">Flintibacter faecis</name>
    <dbReference type="NCBI Taxonomy" id="2763047"/>
    <lineage>
        <taxon>Bacteria</taxon>
        <taxon>Bacillati</taxon>
        <taxon>Bacillota</taxon>
        <taxon>Clostridia</taxon>
        <taxon>Eubacteriales</taxon>
        <taxon>Flintibacter</taxon>
    </lineage>
</organism>
<dbReference type="CDD" id="cd06583">
    <property type="entry name" value="PGRP"/>
    <property type="match status" value="1"/>
</dbReference>
<gene>
    <name evidence="2" type="ORF">H8S55_04095</name>
</gene>
<dbReference type="EMBL" id="JACOPN010000002">
    <property type="protein sequence ID" value="MBC5716511.1"/>
    <property type="molecule type" value="Genomic_DNA"/>
</dbReference>
<proteinExistence type="predicted"/>
<evidence type="ECO:0000259" key="1">
    <source>
        <dbReference type="SMART" id="SM00644"/>
    </source>
</evidence>
<reference evidence="2" key="1">
    <citation type="submission" date="2020-08" db="EMBL/GenBank/DDBJ databases">
        <title>Genome public.</title>
        <authorList>
            <person name="Liu C."/>
            <person name="Sun Q."/>
        </authorList>
    </citation>
    <scope>NUCLEOTIDE SEQUENCE</scope>
    <source>
        <strain evidence="2">BX5</strain>
    </source>
</reference>
<name>A0A8J6J2N9_9FIRM</name>
<dbReference type="SMART" id="SM00644">
    <property type="entry name" value="Ami_2"/>
    <property type="match status" value="1"/>
</dbReference>
<dbReference type="InterPro" id="IPR002502">
    <property type="entry name" value="Amidase_domain"/>
</dbReference>
<accession>A0A8J6J2N9</accession>
<protein>
    <submittedName>
        <fullName evidence="2">N-acetylmuramoyl-L-alanine amidase</fullName>
    </submittedName>
</protein>
<feature type="domain" description="N-acetylmuramoyl-L-alanine amidase" evidence="1">
    <location>
        <begin position="10"/>
        <end position="163"/>
    </location>
</feature>
<sequence length="260" mass="28996">MRLYKALLKHNDCYLRGRTIRPRGVMVHSTGANNPWLRRYIAPDDGRLGAPSPRHWNQGGVGACVHAMIGKAADGSIAVYQTLPWNMRGWHCGRSGNDTHISFEICEDSLTDKDYFQATYQVAVELTAYLCGRFNLNPLADGVVLCHSEGYQRGIASNHADVLHWWGKFGVDMDDFRADVALEMARAQGGERDLTEQEVRQIVREELAAAQAERDKLPPSDWAKDGLEKAKAASITDGTRPQGWCTRQEAALMLLAQRSN</sequence>